<dbReference type="Gene3D" id="3.40.640.10">
    <property type="entry name" value="Type I PLP-dependent aspartate aminotransferase-like (Major domain)"/>
    <property type="match status" value="1"/>
</dbReference>
<name>F3ZUN6_9BACE</name>
<dbReference type="PROSITE" id="PS00599">
    <property type="entry name" value="AA_TRANSFER_CLASS_2"/>
    <property type="match status" value="1"/>
</dbReference>
<dbReference type="Proteomes" id="UP000018439">
    <property type="component" value="Chromosome"/>
</dbReference>
<dbReference type="InterPro" id="IPR015422">
    <property type="entry name" value="PyrdxlP-dep_Trfase_small"/>
</dbReference>
<dbReference type="Pfam" id="PF00155">
    <property type="entry name" value="Aminotran_1_2"/>
    <property type="match status" value="1"/>
</dbReference>
<comment type="pathway">
    <text evidence="3">Lipid metabolism.</text>
</comment>
<evidence type="ECO:0000256" key="9">
    <source>
        <dbReference type="ARBA" id="ARBA00022898"/>
    </source>
</evidence>
<comment type="catalytic activity">
    <reaction evidence="12">
        <text>6-carboxyhexanoyl-[ACP] + L-alanine + H(+) = (8S)-8-amino-7-oxononanoate + holo-[ACP] + CO2</text>
        <dbReference type="Rhea" id="RHEA:42288"/>
        <dbReference type="Rhea" id="RHEA-COMP:9685"/>
        <dbReference type="Rhea" id="RHEA-COMP:9955"/>
        <dbReference type="ChEBI" id="CHEBI:15378"/>
        <dbReference type="ChEBI" id="CHEBI:16526"/>
        <dbReference type="ChEBI" id="CHEBI:57972"/>
        <dbReference type="ChEBI" id="CHEBI:64479"/>
        <dbReference type="ChEBI" id="CHEBI:78846"/>
        <dbReference type="ChEBI" id="CHEBI:149468"/>
        <dbReference type="EC" id="2.3.1.47"/>
    </reaction>
</comment>
<dbReference type="InterPro" id="IPR004839">
    <property type="entry name" value="Aminotransferase_I/II_large"/>
</dbReference>
<comment type="subunit">
    <text evidence="5">Homodimer.</text>
</comment>
<evidence type="ECO:0000256" key="2">
    <source>
        <dbReference type="ARBA" id="ARBA00004746"/>
    </source>
</evidence>
<accession>F3ZUN6</accession>
<evidence type="ECO:0000256" key="8">
    <source>
        <dbReference type="ARBA" id="ARBA00022756"/>
    </source>
</evidence>
<dbReference type="STRING" id="679937.Bcop_0994"/>
<comment type="similarity">
    <text evidence="4">Belongs to the class-II pyridoxal-phosphate-dependent aminotransferase family. BioF subfamily.</text>
</comment>
<keyword evidence="15" id="KW-0012">Acyltransferase</keyword>
<dbReference type="PANTHER" id="PTHR13693">
    <property type="entry name" value="CLASS II AMINOTRANSFERASE/8-AMINO-7-OXONONANOATE SYNTHASE"/>
    <property type="match status" value="1"/>
</dbReference>
<evidence type="ECO:0000256" key="5">
    <source>
        <dbReference type="ARBA" id="ARBA00011738"/>
    </source>
</evidence>
<evidence type="ECO:0000256" key="11">
    <source>
        <dbReference type="ARBA" id="ARBA00033381"/>
    </source>
</evidence>
<dbReference type="EMBL" id="CM001167">
    <property type="protein sequence ID" value="EGJ71201.1"/>
    <property type="molecule type" value="Genomic_DNA"/>
</dbReference>
<evidence type="ECO:0000256" key="13">
    <source>
        <dbReference type="RuleBase" id="RU003693"/>
    </source>
</evidence>
<dbReference type="Gene3D" id="3.90.1150.10">
    <property type="entry name" value="Aspartate Aminotransferase, domain 1"/>
    <property type="match status" value="1"/>
</dbReference>
<dbReference type="OrthoDB" id="9807157at2"/>
<protein>
    <recommendedName>
        <fullName evidence="6">8-amino-7-oxononanoate synthase</fullName>
        <ecNumber evidence="6">2.3.1.47</ecNumber>
    </recommendedName>
    <alternativeName>
        <fullName evidence="10">7-keto-8-amino-pelargonic acid synthase</fullName>
    </alternativeName>
    <alternativeName>
        <fullName evidence="11">8-amino-7-ketopelargonate synthase</fullName>
    </alternativeName>
</protein>
<dbReference type="EC" id="2.3.1.47" evidence="6"/>
<dbReference type="SUPFAM" id="SSF53383">
    <property type="entry name" value="PLP-dependent transferases"/>
    <property type="match status" value="1"/>
</dbReference>
<dbReference type="InterPro" id="IPR001917">
    <property type="entry name" value="Aminotrans_II_pyridoxalP_BS"/>
</dbReference>
<reference evidence="15 16" key="1">
    <citation type="journal article" date="2011" name="Stand. Genomic Sci.">
        <title>Non-contiguous finished genome sequence of Bacteroides coprosuis type strain (PC139).</title>
        <authorList>
            <person name="Land M."/>
            <person name="Held B."/>
            <person name="Gronow S."/>
            <person name="Abt B."/>
            <person name="Lucas S."/>
            <person name="Del Rio T.G."/>
            <person name="Nolan M."/>
            <person name="Tice H."/>
            <person name="Cheng J.F."/>
            <person name="Pitluck S."/>
            <person name="Liolios K."/>
            <person name="Pagani I."/>
            <person name="Ivanova N."/>
            <person name="Mavromatis K."/>
            <person name="Mikhailova N."/>
            <person name="Pati A."/>
            <person name="Tapia R."/>
            <person name="Han C."/>
            <person name="Goodwin L."/>
            <person name="Chen A."/>
            <person name="Palaniappan K."/>
            <person name="Hauser L."/>
            <person name="Brambilla E.M."/>
            <person name="Rohde M."/>
            <person name="Goker M."/>
            <person name="Detter J.C."/>
            <person name="Woyke T."/>
            <person name="Bristow J."/>
            <person name="Eisen J.A."/>
            <person name="Markowitz V."/>
            <person name="Hugenholtz P."/>
            <person name="Kyrpides N.C."/>
            <person name="Klenk H.P."/>
            <person name="Lapidus A."/>
        </authorList>
    </citation>
    <scope>NUCLEOTIDE SEQUENCE</scope>
    <source>
        <strain evidence="15 16">DSM 18011</strain>
    </source>
</reference>
<keyword evidence="8" id="KW-0093">Biotin biosynthesis</keyword>
<gene>
    <name evidence="15" type="ORF">Bcop_0994</name>
</gene>
<dbReference type="eggNOG" id="COG0156">
    <property type="taxonomic scope" value="Bacteria"/>
</dbReference>
<evidence type="ECO:0000256" key="10">
    <source>
        <dbReference type="ARBA" id="ARBA00032610"/>
    </source>
</evidence>
<dbReference type="HOGENOM" id="CLU_015846_11_2_10"/>
<dbReference type="GO" id="GO:0008710">
    <property type="term" value="F:8-amino-7-oxononanoate synthase activity"/>
    <property type="evidence" value="ECO:0007669"/>
    <property type="project" value="UniProtKB-EC"/>
</dbReference>
<keyword evidence="7 15" id="KW-0808">Transferase</keyword>
<dbReference type="AlphaFoldDB" id="F3ZUN6"/>
<feature type="domain" description="Aminotransferase class I/classII large" evidence="14">
    <location>
        <begin position="34"/>
        <end position="373"/>
    </location>
</feature>
<organism evidence="15 16">
    <name type="scientific">Bacteroides coprosuis DSM 18011</name>
    <dbReference type="NCBI Taxonomy" id="679937"/>
    <lineage>
        <taxon>Bacteria</taxon>
        <taxon>Pseudomonadati</taxon>
        <taxon>Bacteroidota</taxon>
        <taxon>Bacteroidia</taxon>
        <taxon>Bacteroidales</taxon>
        <taxon>Bacteroidaceae</taxon>
        <taxon>Bacteroides</taxon>
    </lineage>
</organism>
<evidence type="ECO:0000256" key="3">
    <source>
        <dbReference type="ARBA" id="ARBA00005189"/>
    </source>
</evidence>
<evidence type="ECO:0000259" key="14">
    <source>
        <dbReference type="Pfam" id="PF00155"/>
    </source>
</evidence>
<dbReference type="InterPro" id="IPR015424">
    <property type="entry name" value="PyrdxlP-dep_Trfase"/>
</dbReference>
<evidence type="ECO:0000256" key="4">
    <source>
        <dbReference type="ARBA" id="ARBA00010008"/>
    </source>
</evidence>
<evidence type="ECO:0000256" key="1">
    <source>
        <dbReference type="ARBA" id="ARBA00001933"/>
    </source>
</evidence>
<evidence type="ECO:0000256" key="12">
    <source>
        <dbReference type="ARBA" id="ARBA00047715"/>
    </source>
</evidence>
<dbReference type="InterPro" id="IPR050087">
    <property type="entry name" value="AON_synthase_class-II"/>
</dbReference>
<proteinExistence type="inferred from homology"/>
<keyword evidence="16" id="KW-1185">Reference proteome</keyword>
<dbReference type="InterPro" id="IPR015421">
    <property type="entry name" value="PyrdxlP-dep_Trfase_major"/>
</dbReference>
<dbReference type="PANTHER" id="PTHR13693:SF100">
    <property type="entry name" value="8-AMINO-7-OXONONANOATE SYNTHASE"/>
    <property type="match status" value="1"/>
</dbReference>
<dbReference type="GO" id="GO:0030170">
    <property type="term" value="F:pyridoxal phosphate binding"/>
    <property type="evidence" value="ECO:0007669"/>
    <property type="project" value="InterPro"/>
</dbReference>
<evidence type="ECO:0000256" key="6">
    <source>
        <dbReference type="ARBA" id="ARBA00013187"/>
    </source>
</evidence>
<dbReference type="GO" id="GO:0009102">
    <property type="term" value="P:biotin biosynthetic process"/>
    <property type="evidence" value="ECO:0007669"/>
    <property type="project" value="UniProtKB-KW"/>
</dbReference>
<evidence type="ECO:0000313" key="16">
    <source>
        <dbReference type="Proteomes" id="UP000018439"/>
    </source>
</evidence>
<sequence>MREELQELKKNGLARNLTPSCYCANEILIGGKSYINLSSNDYLGISSRLDWQKEFLDGLAREEFLMGATSSRLLTGNSWCKEELETFIGIQYGKECLVYNSGYHANLGVLPALTNKEDLVLADKLVHASIIDGLRLCGCKWMRYRHNDSNHLERLLKEYHSLYENIYVVTESLFSMDGDFVDLERLLLLKNKYSFKLYLDEAHAIGVVGNHGLGLAEEKGALSEVDYLVGTLSKALASEGGFIITDLETKEWLINKSRSFIFTTAGAPVSSLWSQFVFKKMLKMKEERLYLRKITEDFRSWLPNKNVVGESQIIPLIMGNNNECLSYSDKLRHAGLWVSPIRYPSVPLRQPRIRFSLTAALKPHQMQKIHEALLD</sequence>
<comment type="pathway">
    <text evidence="2">Cofactor biosynthesis; biotin biosynthesis.</text>
</comment>
<evidence type="ECO:0000313" key="15">
    <source>
        <dbReference type="EMBL" id="EGJ71201.1"/>
    </source>
</evidence>
<comment type="cofactor">
    <cofactor evidence="1 13">
        <name>pyridoxal 5'-phosphate</name>
        <dbReference type="ChEBI" id="CHEBI:597326"/>
    </cofactor>
</comment>
<keyword evidence="9 13" id="KW-0663">Pyridoxal phosphate</keyword>
<evidence type="ECO:0000256" key="7">
    <source>
        <dbReference type="ARBA" id="ARBA00022679"/>
    </source>
</evidence>